<evidence type="ECO:0000259" key="9">
    <source>
        <dbReference type="PROSITE" id="PS50271"/>
    </source>
</evidence>
<dbReference type="GO" id="GO:0004843">
    <property type="term" value="F:cysteine-type deubiquitinase activity"/>
    <property type="evidence" value="ECO:0007669"/>
    <property type="project" value="UniProtKB-UniRule"/>
</dbReference>
<evidence type="ECO:0000313" key="11">
    <source>
        <dbReference type="Proteomes" id="UP001219518"/>
    </source>
</evidence>
<dbReference type="InterPro" id="IPR050185">
    <property type="entry name" value="Ub_carboxyl-term_hydrolase"/>
</dbReference>
<name>A0AAE1L6V4_9NEOP</name>
<dbReference type="InterPro" id="IPR001394">
    <property type="entry name" value="Peptidase_C19_UCH"/>
</dbReference>
<keyword evidence="6" id="KW-0788">Thiol protease</keyword>
<gene>
    <name evidence="10" type="ORF">KUF71_018878</name>
</gene>
<dbReference type="GO" id="GO:0006508">
    <property type="term" value="P:proteolysis"/>
    <property type="evidence" value="ECO:0007669"/>
    <property type="project" value="UniProtKB-KW"/>
</dbReference>
<feature type="compositionally biased region" description="Basic and acidic residues" evidence="7">
    <location>
        <begin position="133"/>
        <end position="152"/>
    </location>
</feature>
<dbReference type="InterPro" id="IPR038765">
    <property type="entry name" value="Papain-like_cys_pep_sf"/>
</dbReference>
<comment type="similarity">
    <text evidence="6">Belongs to the peptidase C19 family.</text>
</comment>
<dbReference type="SUPFAM" id="SSF57850">
    <property type="entry name" value="RING/U-box"/>
    <property type="match status" value="1"/>
</dbReference>
<keyword evidence="3 5" id="KW-0863">Zinc-finger</keyword>
<dbReference type="InterPro" id="IPR013083">
    <property type="entry name" value="Znf_RING/FYVE/PHD"/>
</dbReference>
<dbReference type="Pfam" id="PF02148">
    <property type="entry name" value="zf-UBP"/>
    <property type="match status" value="1"/>
</dbReference>
<dbReference type="GO" id="GO:0016579">
    <property type="term" value="P:protein deubiquitination"/>
    <property type="evidence" value="ECO:0007669"/>
    <property type="project" value="InterPro"/>
</dbReference>
<evidence type="ECO:0000256" key="5">
    <source>
        <dbReference type="PROSITE-ProRule" id="PRU00502"/>
    </source>
</evidence>
<dbReference type="PROSITE" id="PS00972">
    <property type="entry name" value="USP_1"/>
    <property type="match status" value="1"/>
</dbReference>
<protein>
    <recommendedName>
        <fullName evidence="6">Ubiquitin carboxyl-terminal hydrolase</fullName>
        <ecNumber evidence="6">3.4.19.12</ecNumber>
    </recommendedName>
</protein>
<dbReference type="PROSITE" id="PS50235">
    <property type="entry name" value="USP_3"/>
    <property type="match status" value="1"/>
</dbReference>
<dbReference type="Pfam" id="PF00443">
    <property type="entry name" value="UCH"/>
    <property type="match status" value="1"/>
</dbReference>
<evidence type="ECO:0000256" key="7">
    <source>
        <dbReference type="SAM" id="MobiDB-lite"/>
    </source>
</evidence>
<feature type="domain" description="UBP-type" evidence="9">
    <location>
        <begin position="1"/>
        <end position="107"/>
    </location>
</feature>
<evidence type="ECO:0000256" key="1">
    <source>
        <dbReference type="ARBA" id="ARBA00000707"/>
    </source>
</evidence>
<keyword evidence="6 10" id="KW-0378">Hydrolase</keyword>
<dbReference type="EC" id="3.4.19.12" evidence="6"/>
<comment type="caution">
    <text evidence="10">The sequence shown here is derived from an EMBL/GenBank/DDBJ whole genome shotgun (WGS) entry which is preliminary data.</text>
</comment>
<feature type="domain" description="USP" evidence="8">
    <location>
        <begin position="220"/>
        <end position="572"/>
    </location>
</feature>
<sequence>MECPHLKENVRLETAPVVAETDVAREWHCSVCQSAQNTWLCLHCGIVGCGRYVNGHAKQHAHENHNHNVCMDSESYAVYCYTCDEFVLNDTPENHIDQMRNILIGHPTKGEDDPVLRDRCVNDENEEVSSISNEKDVASANGESDKHSDKQSGRLSRHSHLSEQQEHKDEPGVRQLRPRRKRSHSADSSSVENHGNYGKRRRNGMVTRTLSKAKQEKKVVGLRNLGNTCFMNAVLQSLSNIGVFYRYFKHLPALEINAKSGRGIEQSRKLTEVSDALMAEELRKILINLNQGGKSAISPESLFHVIWKIVPRFRGYQQQDAHEFLRYMLDRLHLELLHLLPDGSLRENSYLNIGPKSRTSIVTSVFGGTLQSEVRCLNCSVESKKHDPFLDLSLDIPEKFQYLKKSSKDNSDEPTTPCDISDCLTSFVEVEELAETELYYCNNCKSKQRSTKRFWIRRLPNVLCLHLKRFRWNNCFRQKIDTSIMFPVTALDMSQYVLSSPHETRRSGAGSTLYDLAAVIVHHGSGTGSGHYTAFAVNDGGQWFHFNDSSVRQTEIETVAKCKPYIMFYIRREFRLPQLQA</sequence>
<dbReference type="EMBL" id="JAHWGI010000058">
    <property type="protein sequence ID" value="KAK3908450.1"/>
    <property type="molecule type" value="Genomic_DNA"/>
</dbReference>
<reference evidence="10" key="2">
    <citation type="journal article" date="2023" name="BMC Genomics">
        <title>Pest status, molecular evolution, and epigenetic factors derived from the genome assembly of Frankliniella fusca, a thysanopteran phytovirus vector.</title>
        <authorList>
            <person name="Catto M.A."/>
            <person name="Labadie P.E."/>
            <person name="Jacobson A.L."/>
            <person name="Kennedy G.G."/>
            <person name="Srinivasan R."/>
            <person name="Hunt B.G."/>
        </authorList>
    </citation>
    <scope>NUCLEOTIDE SEQUENCE</scope>
    <source>
        <strain evidence="10">PL_HMW_Pooled</strain>
    </source>
</reference>
<feature type="region of interest" description="Disordered" evidence="7">
    <location>
        <begin position="124"/>
        <end position="213"/>
    </location>
</feature>
<evidence type="ECO:0000256" key="2">
    <source>
        <dbReference type="ARBA" id="ARBA00022723"/>
    </source>
</evidence>
<dbReference type="Gene3D" id="3.90.70.10">
    <property type="entry name" value="Cysteine proteinases"/>
    <property type="match status" value="1"/>
</dbReference>
<dbReference type="PANTHER" id="PTHR21646">
    <property type="entry name" value="UBIQUITIN CARBOXYL-TERMINAL HYDROLASE"/>
    <property type="match status" value="1"/>
</dbReference>
<evidence type="ECO:0000259" key="8">
    <source>
        <dbReference type="PROSITE" id="PS50235"/>
    </source>
</evidence>
<dbReference type="SUPFAM" id="SSF54001">
    <property type="entry name" value="Cysteine proteinases"/>
    <property type="match status" value="1"/>
</dbReference>
<dbReference type="PROSITE" id="PS50271">
    <property type="entry name" value="ZF_UBP"/>
    <property type="match status" value="1"/>
</dbReference>
<dbReference type="GO" id="GO:0008270">
    <property type="term" value="F:zinc ion binding"/>
    <property type="evidence" value="ECO:0007669"/>
    <property type="project" value="UniProtKB-KW"/>
</dbReference>
<keyword evidence="4" id="KW-0862">Zinc</keyword>
<evidence type="ECO:0000313" key="10">
    <source>
        <dbReference type="EMBL" id="KAK3908450.1"/>
    </source>
</evidence>
<dbReference type="InterPro" id="IPR001607">
    <property type="entry name" value="Znf_UBP"/>
</dbReference>
<feature type="compositionally biased region" description="Basic and acidic residues" evidence="7">
    <location>
        <begin position="160"/>
        <end position="172"/>
    </location>
</feature>
<keyword evidence="11" id="KW-1185">Reference proteome</keyword>
<dbReference type="SMART" id="SM00290">
    <property type="entry name" value="ZnF_UBP"/>
    <property type="match status" value="1"/>
</dbReference>
<reference evidence="10" key="1">
    <citation type="submission" date="2021-07" db="EMBL/GenBank/DDBJ databases">
        <authorList>
            <person name="Catto M.A."/>
            <person name="Jacobson A."/>
            <person name="Kennedy G."/>
            <person name="Labadie P."/>
            <person name="Hunt B.G."/>
            <person name="Srinivasan R."/>
        </authorList>
    </citation>
    <scope>NUCLEOTIDE SEQUENCE</scope>
    <source>
        <strain evidence="10">PL_HMW_Pooled</strain>
        <tissue evidence="10">Head</tissue>
    </source>
</reference>
<dbReference type="InterPro" id="IPR018200">
    <property type="entry name" value="USP_CS"/>
</dbReference>
<proteinExistence type="inferred from homology"/>
<keyword evidence="6" id="KW-0645">Protease</keyword>
<dbReference type="Gene3D" id="3.30.40.10">
    <property type="entry name" value="Zinc/RING finger domain, C3HC4 (zinc finger)"/>
    <property type="match status" value="1"/>
</dbReference>
<dbReference type="AlphaFoldDB" id="A0AAE1L6V4"/>
<comment type="catalytic activity">
    <reaction evidence="1 6">
        <text>Thiol-dependent hydrolysis of ester, thioester, amide, peptide and isopeptide bonds formed by the C-terminal Gly of ubiquitin (a 76-residue protein attached to proteins as an intracellular targeting signal).</text>
        <dbReference type="EC" id="3.4.19.12"/>
    </reaction>
</comment>
<keyword evidence="2" id="KW-0479">Metal-binding</keyword>
<evidence type="ECO:0000256" key="3">
    <source>
        <dbReference type="ARBA" id="ARBA00022771"/>
    </source>
</evidence>
<evidence type="ECO:0000256" key="6">
    <source>
        <dbReference type="RuleBase" id="RU366025"/>
    </source>
</evidence>
<evidence type="ECO:0000256" key="4">
    <source>
        <dbReference type="ARBA" id="ARBA00022833"/>
    </source>
</evidence>
<keyword evidence="6" id="KW-0833">Ubl conjugation pathway</keyword>
<dbReference type="Proteomes" id="UP001219518">
    <property type="component" value="Unassembled WGS sequence"/>
</dbReference>
<accession>A0AAE1L6V4</accession>
<organism evidence="10 11">
    <name type="scientific">Frankliniella fusca</name>
    <dbReference type="NCBI Taxonomy" id="407009"/>
    <lineage>
        <taxon>Eukaryota</taxon>
        <taxon>Metazoa</taxon>
        <taxon>Ecdysozoa</taxon>
        <taxon>Arthropoda</taxon>
        <taxon>Hexapoda</taxon>
        <taxon>Insecta</taxon>
        <taxon>Pterygota</taxon>
        <taxon>Neoptera</taxon>
        <taxon>Paraneoptera</taxon>
        <taxon>Thysanoptera</taxon>
        <taxon>Terebrantia</taxon>
        <taxon>Thripoidea</taxon>
        <taxon>Thripidae</taxon>
        <taxon>Frankliniella</taxon>
    </lineage>
</organism>
<dbReference type="PANTHER" id="PTHR21646:SF19">
    <property type="entry name" value="UBIQUITIN CARBOXYL-TERMINAL HYDROLASE 3"/>
    <property type="match status" value="1"/>
</dbReference>
<dbReference type="PROSITE" id="PS00973">
    <property type="entry name" value="USP_2"/>
    <property type="match status" value="1"/>
</dbReference>
<dbReference type="InterPro" id="IPR028889">
    <property type="entry name" value="USP"/>
</dbReference>